<protein>
    <submittedName>
        <fullName evidence="4">TerD family protein</fullName>
    </submittedName>
</protein>
<name>A0A850SZD6_9BACT</name>
<dbReference type="AlphaFoldDB" id="A0A850SZD6"/>
<evidence type="ECO:0000256" key="1">
    <source>
        <dbReference type="ARBA" id="ARBA00008775"/>
    </source>
</evidence>
<evidence type="ECO:0000313" key="4">
    <source>
        <dbReference type="EMBL" id="NWH04793.1"/>
    </source>
</evidence>
<dbReference type="InterPro" id="IPR003325">
    <property type="entry name" value="TerD"/>
</dbReference>
<comment type="caution">
    <text evidence="4">The sequence shown here is derived from an EMBL/GenBank/DDBJ whole genome shotgun (WGS) entry which is preliminary data.</text>
</comment>
<evidence type="ECO:0000313" key="5">
    <source>
        <dbReference type="Proteomes" id="UP000553343"/>
    </source>
</evidence>
<keyword evidence="5" id="KW-1185">Reference proteome</keyword>
<keyword evidence="2" id="KW-0778">Tellurium resistance</keyword>
<dbReference type="EMBL" id="JACADJ010000018">
    <property type="protein sequence ID" value="NWH04793.1"/>
    <property type="molecule type" value="Genomic_DNA"/>
</dbReference>
<comment type="similarity">
    <text evidence="1">Belongs to the CAPAB/TerDEXZ family.</text>
</comment>
<accession>A0A850SZD6</accession>
<evidence type="ECO:0000256" key="2">
    <source>
        <dbReference type="ARBA" id="ARBA00022686"/>
    </source>
</evidence>
<dbReference type="CDD" id="cd06974">
    <property type="entry name" value="TerD_like"/>
    <property type="match status" value="1"/>
</dbReference>
<dbReference type="GO" id="GO:0046690">
    <property type="term" value="P:response to tellurium ion"/>
    <property type="evidence" value="ECO:0007669"/>
    <property type="project" value="UniProtKB-KW"/>
</dbReference>
<dbReference type="Gene3D" id="2.60.60.30">
    <property type="entry name" value="sav2460 like domains"/>
    <property type="match status" value="1"/>
</dbReference>
<dbReference type="InterPro" id="IPR051324">
    <property type="entry name" value="Stress/Tellurium_Resist"/>
</dbReference>
<dbReference type="Proteomes" id="UP000553343">
    <property type="component" value="Unassembled WGS sequence"/>
</dbReference>
<sequence length="194" mass="21302">MAVSLSKGERVSLSKEAPGLSKIQVGLGWDQRTTDGSDFDLDASVFLLDETGKVRSESDFVYYNNLKAVNGAVEHMGDNLTGAGEGDDEVVKINLKQLETEDPGLVKISFVVTIHEAEARKQNFGQVNNAFIRVLNQDNDQELVRFDLTEDYSMETAMIFGEVYFKGGEWRFTAVGQGYEGGLAAACNQFGINI</sequence>
<reference evidence="4 5" key="1">
    <citation type="submission" date="2020-06" db="EMBL/GenBank/DDBJ databases">
        <title>High-quality draft genome of sulfate reducer Desulfobacter latus type strain AcrS2 isolated from marine sediment.</title>
        <authorList>
            <person name="Hoppe M."/>
            <person name="Larsen C.K."/>
            <person name="Marshall I.P.G."/>
            <person name="Schramm A."/>
            <person name="Marietou A.G."/>
        </authorList>
    </citation>
    <scope>NUCLEOTIDE SEQUENCE [LARGE SCALE GENOMIC DNA]</scope>
    <source>
        <strain evidence="4 5">AcRS2</strain>
    </source>
</reference>
<dbReference type="RefSeq" id="WP_178366247.1">
    <property type="nucleotide sequence ID" value="NZ_JACADJ010000018.1"/>
</dbReference>
<dbReference type="PANTHER" id="PTHR32097">
    <property type="entry name" value="CAMP-BINDING PROTEIN 1-RELATED"/>
    <property type="match status" value="1"/>
</dbReference>
<organism evidence="4 5">
    <name type="scientific">Desulfobacter latus</name>
    <dbReference type="NCBI Taxonomy" id="2292"/>
    <lineage>
        <taxon>Bacteria</taxon>
        <taxon>Pseudomonadati</taxon>
        <taxon>Thermodesulfobacteriota</taxon>
        <taxon>Desulfobacteria</taxon>
        <taxon>Desulfobacterales</taxon>
        <taxon>Desulfobacteraceae</taxon>
        <taxon>Desulfobacter</taxon>
    </lineage>
</organism>
<gene>
    <name evidence="4" type="ORF">HXW94_07305</name>
</gene>
<proteinExistence type="inferred from homology"/>
<feature type="domain" description="TerD" evidence="3">
    <location>
        <begin position="1"/>
        <end position="190"/>
    </location>
</feature>
<dbReference type="Pfam" id="PF02342">
    <property type="entry name" value="TerD"/>
    <property type="match status" value="1"/>
</dbReference>
<dbReference type="PANTHER" id="PTHR32097:SF4">
    <property type="entry name" value="GENERAL STRESS PROTEIN 16U"/>
    <property type="match status" value="1"/>
</dbReference>
<evidence type="ECO:0000259" key="3">
    <source>
        <dbReference type="Pfam" id="PF02342"/>
    </source>
</evidence>